<gene>
    <name evidence="3" type="ORF">AYI70_g5304</name>
</gene>
<comment type="caution">
    <text evidence="3">The sequence shown here is derived from an EMBL/GenBank/DDBJ whole genome shotgun (WGS) entry which is preliminary data.</text>
</comment>
<accession>A0A1R1XVA1</accession>
<reference evidence="3 4" key="1">
    <citation type="submission" date="2017-01" db="EMBL/GenBank/DDBJ databases">
        <authorList>
            <person name="Mah S.A."/>
            <person name="Swanson W.J."/>
            <person name="Moy G.W."/>
            <person name="Vacquier V.D."/>
        </authorList>
    </citation>
    <scope>NUCLEOTIDE SEQUENCE [LARGE SCALE GENOMIC DNA]</scope>
    <source>
        <strain evidence="3 4">GSMNP</strain>
    </source>
</reference>
<evidence type="ECO:0000256" key="1">
    <source>
        <dbReference type="PROSITE-ProRule" id="PRU00339"/>
    </source>
</evidence>
<evidence type="ECO:0000313" key="4">
    <source>
        <dbReference type="Proteomes" id="UP000187283"/>
    </source>
</evidence>
<dbReference type="OrthoDB" id="10050400at2759"/>
<proteinExistence type="predicted"/>
<feature type="repeat" description="TPR" evidence="1">
    <location>
        <begin position="443"/>
        <end position="476"/>
    </location>
</feature>
<keyword evidence="2" id="KW-0812">Transmembrane</keyword>
<keyword evidence="2" id="KW-0472">Membrane</keyword>
<name>A0A1R1XVA1_9FUNG</name>
<protein>
    <submittedName>
        <fullName evidence="3">Uncharacterized protein</fullName>
    </submittedName>
</protein>
<feature type="transmembrane region" description="Helical" evidence="2">
    <location>
        <begin position="89"/>
        <end position="109"/>
    </location>
</feature>
<dbReference type="AlphaFoldDB" id="A0A1R1XVA1"/>
<evidence type="ECO:0000256" key="2">
    <source>
        <dbReference type="SAM" id="Phobius"/>
    </source>
</evidence>
<dbReference type="SMART" id="SM00028">
    <property type="entry name" value="TPR"/>
    <property type="match status" value="3"/>
</dbReference>
<keyword evidence="1" id="KW-0802">TPR repeat</keyword>
<dbReference type="InterPro" id="IPR011990">
    <property type="entry name" value="TPR-like_helical_dom_sf"/>
</dbReference>
<dbReference type="PROSITE" id="PS50005">
    <property type="entry name" value="TPR"/>
    <property type="match status" value="1"/>
</dbReference>
<dbReference type="EMBL" id="LSSN01001722">
    <property type="protein sequence ID" value="OMJ18538.1"/>
    <property type="molecule type" value="Genomic_DNA"/>
</dbReference>
<dbReference type="Gene3D" id="1.25.40.10">
    <property type="entry name" value="Tetratricopeptide repeat domain"/>
    <property type="match status" value="2"/>
</dbReference>
<dbReference type="Pfam" id="PF13181">
    <property type="entry name" value="TPR_8"/>
    <property type="match status" value="2"/>
</dbReference>
<sequence>MFRITSAFKNLGSLRYASARPFHFSPTDFAIKPNLCLKKNSTRSIHFNQPIFSSTLNKNRNHLTLKRFYVIGKINDPFVAEKVEFYKPIFNFIVVVCVLSIVGISSYAYGSHWYIENCIYGTSKSLDDETRRLVRAAMFRKLVNSEPRISKIYLERAIENLISLDALDYANPDVIDIYFMLADANISLGEHREAEQALELINIGLKLSDPVSKSTNFNESIQGKSTSSKDFEIWYLNSKLSYSLFMGKLSMNNADYESATNHFSDSLNTIYSLLDKLKNCSHLSESEVLNMTYDINLKQSNLTLCLAEIYTISKKYAQAETLFNGALALVSQHSKDAAIRPPCPDYKLIETIKKSKASNPDFKTKVSNAVAEKLLQRKEDKRLSSSPQNIVDEWTCLDAVILNQMSQLYKITNKPDLAKSHATAAVNIASTHKDISSCQECAFYSYYMLGKLESDSGNNTAAIDYLQQALQLTSNLKHTSMDKVINEIKILYNKSASSSQ</sequence>
<dbReference type="InterPro" id="IPR019734">
    <property type="entry name" value="TPR_rpt"/>
</dbReference>
<organism evidence="3 4">
    <name type="scientific">Smittium culicis</name>
    <dbReference type="NCBI Taxonomy" id="133412"/>
    <lineage>
        <taxon>Eukaryota</taxon>
        <taxon>Fungi</taxon>
        <taxon>Fungi incertae sedis</taxon>
        <taxon>Zoopagomycota</taxon>
        <taxon>Kickxellomycotina</taxon>
        <taxon>Harpellomycetes</taxon>
        <taxon>Harpellales</taxon>
        <taxon>Legeriomycetaceae</taxon>
        <taxon>Smittium</taxon>
    </lineage>
</organism>
<keyword evidence="4" id="KW-1185">Reference proteome</keyword>
<evidence type="ECO:0000313" key="3">
    <source>
        <dbReference type="EMBL" id="OMJ18538.1"/>
    </source>
</evidence>
<dbReference type="SUPFAM" id="SSF48452">
    <property type="entry name" value="TPR-like"/>
    <property type="match status" value="1"/>
</dbReference>
<keyword evidence="2" id="KW-1133">Transmembrane helix</keyword>
<dbReference type="Proteomes" id="UP000187283">
    <property type="component" value="Unassembled WGS sequence"/>
</dbReference>